<dbReference type="RefSeq" id="WP_126809423.1">
    <property type="nucleotide sequence ID" value="NZ_NGKA01000013.1"/>
</dbReference>
<dbReference type="PANTHER" id="PTHR45947">
    <property type="entry name" value="SULFOQUINOVOSYL TRANSFERASE SQD2"/>
    <property type="match status" value="1"/>
</dbReference>
<feature type="domain" description="Glycosyl transferase family 1" evidence="1">
    <location>
        <begin position="193"/>
        <end position="354"/>
    </location>
</feature>
<dbReference type="Pfam" id="PF13439">
    <property type="entry name" value="Glyco_transf_4"/>
    <property type="match status" value="1"/>
</dbReference>
<dbReference type="InterPro" id="IPR050194">
    <property type="entry name" value="Glycosyltransferase_grp1"/>
</dbReference>
<dbReference type="Gene3D" id="3.40.50.2000">
    <property type="entry name" value="Glycogen Phosphorylase B"/>
    <property type="match status" value="2"/>
</dbReference>
<evidence type="ECO:0000313" key="4">
    <source>
        <dbReference type="Proteomes" id="UP000287605"/>
    </source>
</evidence>
<proteinExistence type="predicted"/>
<dbReference type="OrthoDB" id="9802525at2"/>
<dbReference type="InterPro" id="IPR028098">
    <property type="entry name" value="Glyco_trans_4-like_N"/>
</dbReference>
<dbReference type="FunFam" id="3.40.50.2000:FF:000136">
    <property type="entry name" value="Glycosyl transferase, group 1"/>
    <property type="match status" value="1"/>
</dbReference>
<reference evidence="3 4" key="1">
    <citation type="submission" date="2017-05" db="EMBL/GenBank/DDBJ databases">
        <title>Vagococcus spp. assemblies.</title>
        <authorList>
            <person name="Gulvik C.A."/>
        </authorList>
    </citation>
    <scope>NUCLEOTIDE SEQUENCE [LARGE SCALE GENOMIC DNA]</scope>
    <source>
        <strain evidence="3 4">CCUG 51432</strain>
    </source>
</reference>
<dbReference type="Proteomes" id="UP000287605">
    <property type="component" value="Unassembled WGS sequence"/>
</dbReference>
<dbReference type="SUPFAM" id="SSF53756">
    <property type="entry name" value="UDP-Glycosyltransferase/glycogen phosphorylase"/>
    <property type="match status" value="1"/>
</dbReference>
<dbReference type="InterPro" id="IPR001296">
    <property type="entry name" value="Glyco_trans_1"/>
</dbReference>
<name>A0A430ARR0_9ENTE</name>
<accession>A0A430ARR0</accession>
<evidence type="ECO:0000259" key="2">
    <source>
        <dbReference type="Pfam" id="PF13439"/>
    </source>
</evidence>
<dbReference type="CDD" id="cd03817">
    <property type="entry name" value="GT4_UGDG-like"/>
    <property type="match status" value="1"/>
</dbReference>
<dbReference type="EMBL" id="NGKA01000013">
    <property type="protein sequence ID" value="RSU10737.1"/>
    <property type="molecule type" value="Genomic_DNA"/>
</dbReference>
<evidence type="ECO:0000313" key="3">
    <source>
        <dbReference type="EMBL" id="RSU10737.1"/>
    </source>
</evidence>
<sequence>MRIGLFTDTYFPQVSGVATSIKTLKIELEKLGHEVIVFTTTDPQAKDEDPTIVRLPSIPFISFKERRIMISGMADAYEWVKHHHLDIIHTHTEFGVGWLGKYIGKKLNIPVVHTYHTMYEEYLHYIAKGKLIKPSHVKQATLAFSRGLSGIVCPSQRVVKKMKEYGVRAPLRVIPTGIEVSKFYTREAQLPETNIREQLKITEDDILLLSLSRISYEKNIQGIIKGLPKILEEMPGVTLMIVGNGPYKAALEELVAGLSLTHAVKFIGEVPNDQVRNFYQTADFFVSASSSESQGLTFIEALATGTKVIAKENDYLKQLLSSDELGRTFREDQDFPEALIHFCSEQLPLRQETYEAKIIEISSERFAENVLNFYDIAKKYHQLMVEIKASISLPHQLKIMAPKSFFLKRPKDEK</sequence>
<feature type="domain" description="Glycosyltransferase subfamily 4-like N-terminal" evidence="2">
    <location>
        <begin position="14"/>
        <end position="181"/>
    </location>
</feature>
<protein>
    <submittedName>
        <fullName evidence="3">1,2-diacylglycerol 3-glucosyltransferase</fullName>
    </submittedName>
</protein>
<comment type="caution">
    <text evidence="3">The sequence shown here is derived from an EMBL/GenBank/DDBJ whole genome shotgun (WGS) entry which is preliminary data.</text>
</comment>
<dbReference type="GO" id="GO:0016758">
    <property type="term" value="F:hexosyltransferase activity"/>
    <property type="evidence" value="ECO:0007669"/>
    <property type="project" value="TreeGrafter"/>
</dbReference>
<keyword evidence="3" id="KW-0808">Transferase</keyword>
<dbReference type="PANTHER" id="PTHR45947:SF3">
    <property type="entry name" value="SULFOQUINOVOSYL TRANSFERASE SQD2"/>
    <property type="match status" value="1"/>
</dbReference>
<dbReference type="Pfam" id="PF00534">
    <property type="entry name" value="Glycos_transf_1"/>
    <property type="match status" value="1"/>
</dbReference>
<dbReference type="AlphaFoldDB" id="A0A430ARR0"/>
<gene>
    <name evidence="3" type="ORF">CBF29_09130</name>
</gene>
<organism evidence="3 4">
    <name type="scientific">Vagococcus elongatus</name>
    <dbReference type="NCBI Taxonomy" id="180344"/>
    <lineage>
        <taxon>Bacteria</taxon>
        <taxon>Bacillati</taxon>
        <taxon>Bacillota</taxon>
        <taxon>Bacilli</taxon>
        <taxon>Lactobacillales</taxon>
        <taxon>Enterococcaceae</taxon>
        <taxon>Vagococcus</taxon>
    </lineage>
</organism>
<keyword evidence="4" id="KW-1185">Reference proteome</keyword>
<evidence type="ECO:0000259" key="1">
    <source>
        <dbReference type="Pfam" id="PF00534"/>
    </source>
</evidence>